<organism evidence="2">
    <name type="scientific">uncultured Solirubrobacteraceae bacterium</name>
    <dbReference type="NCBI Taxonomy" id="1162706"/>
    <lineage>
        <taxon>Bacteria</taxon>
        <taxon>Bacillati</taxon>
        <taxon>Actinomycetota</taxon>
        <taxon>Thermoleophilia</taxon>
        <taxon>Solirubrobacterales</taxon>
        <taxon>Solirubrobacteraceae</taxon>
        <taxon>environmental samples</taxon>
    </lineage>
</organism>
<feature type="compositionally biased region" description="Basic and acidic residues" evidence="1">
    <location>
        <begin position="1"/>
        <end position="13"/>
    </location>
</feature>
<feature type="non-terminal residue" evidence="2">
    <location>
        <position position="103"/>
    </location>
</feature>
<accession>A0A6J4TUA6</accession>
<evidence type="ECO:0000313" key="2">
    <source>
        <dbReference type="EMBL" id="CAA9531788.1"/>
    </source>
</evidence>
<name>A0A6J4TUA6_9ACTN</name>
<feature type="non-terminal residue" evidence="2">
    <location>
        <position position="1"/>
    </location>
</feature>
<feature type="compositionally biased region" description="Basic residues" evidence="1">
    <location>
        <begin position="74"/>
        <end position="86"/>
    </location>
</feature>
<proteinExistence type="predicted"/>
<dbReference type="AlphaFoldDB" id="A0A6J4TUA6"/>
<feature type="compositionally biased region" description="Basic and acidic residues" evidence="1">
    <location>
        <begin position="92"/>
        <end position="103"/>
    </location>
</feature>
<reference evidence="2" key="1">
    <citation type="submission" date="2020-02" db="EMBL/GenBank/DDBJ databases">
        <authorList>
            <person name="Meier V. D."/>
        </authorList>
    </citation>
    <scope>NUCLEOTIDE SEQUENCE</scope>
    <source>
        <strain evidence="2">AVDCRST_MAG67</strain>
    </source>
</reference>
<gene>
    <name evidence="2" type="ORF">AVDCRST_MAG67-4346</name>
</gene>
<sequence>EAPRAATGGDRRRGAGPAPGARDAARRRAARVGAGGRRGHRERGDAGLRARGDRDAAVLVGGLDAGDRSDGTRTRRRAQRGARVRPRAGGPLRRDGRPASRPL</sequence>
<evidence type="ECO:0000256" key="1">
    <source>
        <dbReference type="SAM" id="MobiDB-lite"/>
    </source>
</evidence>
<feature type="region of interest" description="Disordered" evidence="1">
    <location>
        <begin position="1"/>
        <end position="103"/>
    </location>
</feature>
<protein>
    <submittedName>
        <fullName evidence="2">Uncharacterized protein</fullName>
    </submittedName>
</protein>
<feature type="compositionally biased region" description="Basic and acidic residues" evidence="1">
    <location>
        <begin position="42"/>
        <end position="56"/>
    </location>
</feature>
<dbReference type="EMBL" id="CADCVQ010000171">
    <property type="protein sequence ID" value="CAA9531788.1"/>
    <property type="molecule type" value="Genomic_DNA"/>
</dbReference>